<dbReference type="AlphaFoldDB" id="A0A2G8L0T5"/>
<evidence type="ECO:0000313" key="4">
    <source>
        <dbReference type="EMBL" id="PIK53851.1"/>
    </source>
</evidence>
<keyword evidence="5" id="KW-1185">Reference proteome</keyword>
<name>A0A2G8L0T5_STIJA</name>
<gene>
    <name evidence="4" type="ORF">BSL78_09236</name>
</gene>
<proteinExistence type="predicted"/>
<evidence type="ECO:0000256" key="3">
    <source>
        <dbReference type="SAM" id="MobiDB-lite"/>
    </source>
</evidence>
<sequence>MSEYIWLSTTLLFRTYMFISEVSHEDWITSNKYFQELRKTQINGWARAKEELYQKAVATFADAFLAEELQRVEAINAKKQKEICSALYEKVQLWRERKLEIARLEAELQRKNREKLDRERLIEAEKEKKRRDSEKQKQYLFNSTGKIFASLIRLTCSMRRDNNKRNLKRQKRGRNWNYCNRSWKEQAKIDKERVAYRREVEDGKRLKLEEKKHQLYLDEIEREKRLDAIRQLVAVNVESDPYRVMKPTMASNAKLGIGAEEDINIQKPLFDMRGFSSEQVANDPRVKLEQALRQAGLHENPYARKMIFDTKPHRPPRKDMESTVFKKLDK</sequence>
<feature type="coiled-coil region" evidence="2">
    <location>
        <begin position="94"/>
        <end position="121"/>
    </location>
</feature>
<dbReference type="OrthoDB" id="448087at2759"/>
<accession>A0A2G8L0T5</accession>
<comment type="caution">
    <text evidence="4">The sequence shown here is derived from an EMBL/GenBank/DDBJ whole genome shotgun (WGS) entry which is preliminary data.</text>
</comment>
<dbReference type="PANTHER" id="PTHR21549:SF1">
    <property type="entry name" value="COILED-COIL DOMAIN-CONTAINING PROTEIN 148"/>
    <property type="match status" value="1"/>
</dbReference>
<dbReference type="InterPro" id="IPR039902">
    <property type="entry name" value="CCDC148/CCDC112"/>
</dbReference>
<evidence type="ECO:0000256" key="2">
    <source>
        <dbReference type="SAM" id="Coils"/>
    </source>
</evidence>
<protein>
    <submittedName>
        <fullName evidence="4">Putative coiled-coil domain-containing protein</fullName>
    </submittedName>
</protein>
<feature type="region of interest" description="Disordered" evidence="3">
    <location>
        <begin position="309"/>
        <end position="330"/>
    </location>
</feature>
<dbReference type="Proteomes" id="UP000230750">
    <property type="component" value="Unassembled WGS sequence"/>
</dbReference>
<evidence type="ECO:0000313" key="5">
    <source>
        <dbReference type="Proteomes" id="UP000230750"/>
    </source>
</evidence>
<organism evidence="4 5">
    <name type="scientific">Stichopus japonicus</name>
    <name type="common">Sea cucumber</name>
    <dbReference type="NCBI Taxonomy" id="307972"/>
    <lineage>
        <taxon>Eukaryota</taxon>
        <taxon>Metazoa</taxon>
        <taxon>Echinodermata</taxon>
        <taxon>Eleutherozoa</taxon>
        <taxon>Echinozoa</taxon>
        <taxon>Holothuroidea</taxon>
        <taxon>Aspidochirotacea</taxon>
        <taxon>Aspidochirotida</taxon>
        <taxon>Stichopodidae</taxon>
        <taxon>Apostichopus</taxon>
    </lineage>
</organism>
<evidence type="ECO:0000256" key="1">
    <source>
        <dbReference type="ARBA" id="ARBA00023054"/>
    </source>
</evidence>
<dbReference type="PANTHER" id="PTHR21549">
    <property type="entry name" value="MUTATED IN BLADDER CANCER 1"/>
    <property type="match status" value="1"/>
</dbReference>
<keyword evidence="1 2" id="KW-0175">Coiled coil</keyword>
<dbReference type="EMBL" id="MRZV01000271">
    <property type="protein sequence ID" value="PIK53851.1"/>
    <property type="molecule type" value="Genomic_DNA"/>
</dbReference>
<reference evidence="4 5" key="1">
    <citation type="journal article" date="2017" name="PLoS Biol.">
        <title>The sea cucumber genome provides insights into morphological evolution and visceral regeneration.</title>
        <authorList>
            <person name="Zhang X."/>
            <person name="Sun L."/>
            <person name="Yuan J."/>
            <person name="Sun Y."/>
            <person name="Gao Y."/>
            <person name="Zhang L."/>
            <person name="Li S."/>
            <person name="Dai H."/>
            <person name="Hamel J.F."/>
            <person name="Liu C."/>
            <person name="Yu Y."/>
            <person name="Liu S."/>
            <person name="Lin W."/>
            <person name="Guo K."/>
            <person name="Jin S."/>
            <person name="Xu P."/>
            <person name="Storey K.B."/>
            <person name="Huan P."/>
            <person name="Zhang T."/>
            <person name="Zhou Y."/>
            <person name="Zhang J."/>
            <person name="Lin C."/>
            <person name="Li X."/>
            <person name="Xing L."/>
            <person name="Huo D."/>
            <person name="Sun M."/>
            <person name="Wang L."/>
            <person name="Mercier A."/>
            <person name="Li F."/>
            <person name="Yang H."/>
            <person name="Xiang J."/>
        </authorList>
    </citation>
    <scope>NUCLEOTIDE SEQUENCE [LARGE SCALE GENOMIC DNA]</scope>
    <source>
        <strain evidence="4">Shaxun</strain>
        <tissue evidence="4">Muscle</tissue>
    </source>
</reference>